<proteinExistence type="predicted"/>
<protein>
    <submittedName>
        <fullName evidence="1">Uncharacterized protein</fullName>
    </submittedName>
</protein>
<dbReference type="EMBL" id="UINC01096822">
    <property type="protein sequence ID" value="SVC54028.1"/>
    <property type="molecule type" value="Genomic_DNA"/>
</dbReference>
<accession>A0A382N0C3</accession>
<name>A0A382N0C3_9ZZZZ</name>
<reference evidence="1" key="1">
    <citation type="submission" date="2018-05" db="EMBL/GenBank/DDBJ databases">
        <authorList>
            <person name="Lanie J.A."/>
            <person name="Ng W.-L."/>
            <person name="Kazmierczak K.M."/>
            <person name="Andrzejewski T.M."/>
            <person name="Davidsen T.M."/>
            <person name="Wayne K.J."/>
            <person name="Tettelin H."/>
            <person name="Glass J.I."/>
            <person name="Rusch D."/>
            <person name="Podicherti R."/>
            <person name="Tsui H.-C.T."/>
            <person name="Winkler M.E."/>
        </authorList>
    </citation>
    <scope>NUCLEOTIDE SEQUENCE</scope>
</reference>
<organism evidence="1">
    <name type="scientific">marine metagenome</name>
    <dbReference type="NCBI Taxonomy" id="408172"/>
    <lineage>
        <taxon>unclassified sequences</taxon>
        <taxon>metagenomes</taxon>
        <taxon>ecological metagenomes</taxon>
    </lineage>
</organism>
<gene>
    <name evidence="1" type="ORF">METZ01_LOCUS306882</name>
</gene>
<evidence type="ECO:0000313" key="1">
    <source>
        <dbReference type="EMBL" id="SVC54028.1"/>
    </source>
</evidence>
<sequence length="119" mass="13371">MRRCARRNTSVRLNSPLQAHPWKRLVTAADEPFAFNHPADGQIYTDNYGSLRPARRTRWGNGRVYVTLAAWLDSQNQLFQLEGGSLRLGINGQSGLCLALNLSDGIPTGRPIHLRRDMT</sequence>
<feature type="non-terminal residue" evidence="1">
    <location>
        <position position="119"/>
    </location>
</feature>
<dbReference type="AlphaFoldDB" id="A0A382N0C3"/>